<dbReference type="PANTHER" id="PTHR42760:SF121">
    <property type="entry name" value="3-OXOACYL-(ACYL-CARRIER-PROTEIN) REDUCTASE"/>
    <property type="match status" value="1"/>
</dbReference>
<dbReference type="EMBL" id="JADCUA010000003">
    <property type="protein sequence ID" value="KAH9841537.1"/>
    <property type="molecule type" value="Genomic_DNA"/>
</dbReference>
<dbReference type="Gene3D" id="3.40.50.720">
    <property type="entry name" value="NAD(P)-binding Rossmann-like Domain"/>
    <property type="match status" value="1"/>
</dbReference>
<evidence type="ECO:0000313" key="3">
    <source>
        <dbReference type="EMBL" id="KAH9841537.1"/>
    </source>
</evidence>
<dbReference type="Proteomes" id="UP000814176">
    <property type="component" value="Unassembled WGS sequence"/>
</dbReference>
<dbReference type="GeneID" id="72003328"/>
<dbReference type="PANTHER" id="PTHR42760">
    <property type="entry name" value="SHORT-CHAIN DEHYDROGENASES/REDUCTASES FAMILY MEMBER"/>
    <property type="match status" value="1"/>
</dbReference>
<protein>
    <recommendedName>
        <fullName evidence="5">NAD(P)-binding protein</fullName>
    </recommendedName>
</protein>
<comment type="similarity">
    <text evidence="1 2">Belongs to the short-chain dehydrogenases/reductases (SDR) family.</text>
</comment>
<evidence type="ECO:0000256" key="2">
    <source>
        <dbReference type="RuleBase" id="RU000363"/>
    </source>
</evidence>
<dbReference type="PRINTS" id="PR00080">
    <property type="entry name" value="SDRFAMILY"/>
</dbReference>
<evidence type="ECO:0000256" key="1">
    <source>
        <dbReference type="ARBA" id="ARBA00006484"/>
    </source>
</evidence>
<evidence type="ECO:0008006" key="5">
    <source>
        <dbReference type="Google" id="ProtNLM"/>
    </source>
</evidence>
<organism evidence="3 4">
    <name type="scientific">Rhodofomes roseus</name>
    <dbReference type="NCBI Taxonomy" id="34475"/>
    <lineage>
        <taxon>Eukaryota</taxon>
        <taxon>Fungi</taxon>
        <taxon>Dikarya</taxon>
        <taxon>Basidiomycota</taxon>
        <taxon>Agaricomycotina</taxon>
        <taxon>Agaricomycetes</taxon>
        <taxon>Polyporales</taxon>
        <taxon>Rhodofomes</taxon>
    </lineage>
</organism>
<accession>A0ABQ8KS29</accession>
<dbReference type="InterPro" id="IPR036291">
    <property type="entry name" value="NAD(P)-bd_dom_sf"/>
</dbReference>
<sequence>MQHVLWTDVADNDFQKSSTEIWTNMNGQVYLSRVAIVTGASKDIGRDIALRLADDGLDVTINSRGGRDLEEVAKEIRAKGRKALCYVGDVADETAVRGMVERTVETFGRLDVMVANAGAPVLDKLVELAVEDWDRCIAINLRSVMLCYKYAAVQMVNQGEGGRIIGGPQVCGYSASKFAIRGLTQCLAIELAAHKLTVNTYAPGVILTPMTDVGPLDKLYGGTHGAYTKHVCGIPPDGPHGSGDTVASFVSYLAKPESYFITGQSITMDGGVVFSYME</sequence>
<dbReference type="InterPro" id="IPR002347">
    <property type="entry name" value="SDR_fam"/>
</dbReference>
<reference evidence="3 4" key="1">
    <citation type="journal article" date="2021" name="Environ. Microbiol.">
        <title>Gene family expansions and transcriptome signatures uncover fungal adaptations to wood decay.</title>
        <authorList>
            <person name="Hage H."/>
            <person name="Miyauchi S."/>
            <person name="Viragh M."/>
            <person name="Drula E."/>
            <person name="Min B."/>
            <person name="Chaduli D."/>
            <person name="Navarro D."/>
            <person name="Favel A."/>
            <person name="Norest M."/>
            <person name="Lesage-Meessen L."/>
            <person name="Balint B."/>
            <person name="Merenyi Z."/>
            <person name="de Eugenio L."/>
            <person name="Morin E."/>
            <person name="Martinez A.T."/>
            <person name="Baldrian P."/>
            <person name="Stursova M."/>
            <person name="Martinez M.J."/>
            <person name="Novotny C."/>
            <person name="Magnuson J.K."/>
            <person name="Spatafora J.W."/>
            <person name="Maurice S."/>
            <person name="Pangilinan J."/>
            <person name="Andreopoulos W."/>
            <person name="LaButti K."/>
            <person name="Hundley H."/>
            <person name="Na H."/>
            <person name="Kuo A."/>
            <person name="Barry K."/>
            <person name="Lipzen A."/>
            <person name="Henrissat B."/>
            <person name="Riley R."/>
            <person name="Ahrendt S."/>
            <person name="Nagy L.G."/>
            <person name="Grigoriev I.V."/>
            <person name="Martin F."/>
            <person name="Rosso M.N."/>
        </authorList>
    </citation>
    <scope>NUCLEOTIDE SEQUENCE [LARGE SCALE GENOMIC DNA]</scope>
    <source>
        <strain evidence="3 4">CIRM-BRFM 1785</strain>
    </source>
</reference>
<evidence type="ECO:0000313" key="4">
    <source>
        <dbReference type="Proteomes" id="UP000814176"/>
    </source>
</evidence>
<dbReference type="SUPFAM" id="SSF51735">
    <property type="entry name" value="NAD(P)-binding Rossmann-fold domains"/>
    <property type="match status" value="1"/>
</dbReference>
<name>A0ABQ8KS29_9APHY</name>
<dbReference type="PRINTS" id="PR00081">
    <property type="entry name" value="GDHRDH"/>
</dbReference>
<proteinExistence type="inferred from homology"/>
<dbReference type="RefSeq" id="XP_047782836.1">
    <property type="nucleotide sequence ID" value="XM_047922596.1"/>
</dbReference>
<comment type="caution">
    <text evidence="3">The sequence shown here is derived from an EMBL/GenBank/DDBJ whole genome shotgun (WGS) entry which is preliminary data.</text>
</comment>
<keyword evidence="4" id="KW-1185">Reference proteome</keyword>
<dbReference type="Pfam" id="PF00106">
    <property type="entry name" value="adh_short"/>
    <property type="match status" value="1"/>
</dbReference>
<gene>
    <name evidence="3" type="ORF">C8Q71DRAFT_737537</name>
</gene>